<feature type="region of interest" description="Disordered" evidence="1">
    <location>
        <begin position="1"/>
        <end position="36"/>
    </location>
</feature>
<protein>
    <submittedName>
        <fullName evidence="2">Uncharacterized protein</fullName>
    </submittedName>
</protein>
<proteinExistence type="predicted"/>
<feature type="non-terminal residue" evidence="2">
    <location>
        <position position="1"/>
    </location>
</feature>
<feature type="region of interest" description="Disordered" evidence="1">
    <location>
        <begin position="158"/>
        <end position="185"/>
    </location>
</feature>
<name>A0A0H5R7V0_9EUKA</name>
<accession>A0A0H5R7V0</accession>
<dbReference type="EMBL" id="HACM01003917">
    <property type="protein sequence ID" value="CRZ04359.1"/>
    <property type="molecule type" value="Transcribed_RNA"/>
</dbReference>
<evidence type="ECO:0000256" key="1">
    <source>
        <dbReference type="SAM" id="MobiDB-lite"/>
    </source>
</evidence>
<dbReference type="AlphaFoldDB" id="A0A0H5R7V0"/>
<feature type="compositionally biased region" description="Low complexity" evidence="1">
    <location>
        <begin position="158"/>
        <end position="170"/>
    </location>
</feature>
<evidence type="ECO:0000313" key="2">
    <source>
        <dbReference type="EMBL" id="CRZ04359.1"/>
    </source>
</evidence>
<organism evidence="2">
    <name type="scientific">Spongospora subterranea</name>
    <dbReference type="NCBI Taxonomy" id="70186"/>
    <lineage>
        <taxon>Eukaryota</taxon>
        <taxon>Sar</taxon>
        <taxon>Rhizaria</taxon>
        <taxon>Endomyxa</taxon>
        <taxon>Phytomyxea</taxon>
        <taxon>Plasmodiophorida</taxon>
        <taxon>Plasmodiophoridae</taxon>
        <taxon>Spongospora</taxon>
    </lineage>
</organism>
<reference evidence="2" key="1">
    <citation type="submission" date="2015-04" db="EMBL/GenBank/DDBJ databases">
        <title>The genome sequence of the plant pathogenic Rhizarian Plasmodiophora brassicae reveals insights in its biotrophic life cycle and the origin of chitin synthesis.</title>
        <authorList>
            <person name="Schwelm A."/>
            <person name="Fogelqvist J."/>
            <person name="Knaust A."/>
            <person name="Julke S."/>
            <person name="Lilja T."/>
            <person name="Dhandapani V."/>
            <person name="Bonilla-Rosso G."/>
            <person name="Karlsson M."/>
            <person name="Shevchenko A."/>
            <person name="Choi S.R."/>
            <person name="Kim H.G."/>
            <person name="Park J.Y."/>
            <person name="Lim Y.P."/>
            <person name="Ludwig-Muller J."/>
            <person name="Dixelius C."/>
        </authorList>
    </citation>
    <scope>NUCLEOTIDE SEQUENCE</scope>
    <source>
        <tissue evidence="2">Potato root galls</tissue>
    </source>
</reference>
<sequence length="185" mass="20901">VQVAPPKLKETKSSSKLTNPAPYRRLSRMQSESRDLDEVNEIRAALYIESDDIFDTVEFTGGEVEYVHPDGDETSDQVFGLTMQVPRPKHDRVISFDQGPSFYLDILSHDDEDTSMKKQPDRKFSLPVEDVANDKSTTFDLVKSHSIELETKNIDNSRFIISSTSSTSSHRSSRGGGFRRPNSTR</sequence>
<feature type="non-terminal residue" evidence="2">
    <location>
        <position position="185"/>
    </location>
</feature>